<dbReference type="InterPro" id="IPR008969">
    <property type="entry name" value="CarboxyPept-like_regulatory"/>
</dbReference>
<name>A0AAU7MWA4_9FLAO</name>
<organism evidence="1">
    <name type="scientific">Flagellimonas sp. MMG031</name>
    <dbReference type="NCBI Taxonomy" id="3158549"/>
    <lineage>
        <taxon>Bacteria</taxon>
        <taxon>Pseudomonadati</taxon>
        <taxon>Bacteroidota</taxon>
        <taxon>Flavobacteriia</taxon>
        <taxon>Flavobacteriales</taxon>
        <taxon>Flavobacteriaceae</taxon>
        <taxon>Flagellimonas</taxon>
    </lineage>
</organism>
<protein>
    <recommendedName>
        <fullName evidence="2">Macroglobulin domain-containing protein</fullName>
    </recommendedName>
</protein>
<evidence type="ECO:0000313" key="1">
    <source>
        <dbReference type="EMBL" id="XBQ22654.1"/>
    </source>
</evidence>
<dbReference type="AlphaFoldDB" id="A0AAU7MWA4"/>
<gene>
    <name evidence="1" type="ORF">ABNE31_13720</name>
</gene>
<dbReference type="EMBL" id="CP157804">
    <property type="protein sequence ID" value="XBQ22654.1"/>
    <property type="molecule type" value="Genomic_DNA"/>
</dbReference>
<sequence>MKTHWILFWVVASLAFQVKAQYVIGSAEELKNLKSLPQEKVYLHHTGPIVFTGEYVHYAFYCFNAQNNRASDISFTGYVALVNQKGEYVLEQKVRLQNGLSHGDFFVNTDVPSGNYKLLGYTQWMKNNGLEQVFKDDLVIINPYQQDQSQLMSTSLEEESGVIETTRPVDSSMVQIKLSEKRVGTRTKVSLQLVNYKAKLGHGTYTLKVQKKDEIKTKPAENAISYARSYFDVKGELDKKVGDSLFLPEQRGELLFGKVTDPQGNPLPDAKIVVSVPGEGFLLKFATTDAQGNFYTYLRKDYKQDRAIIQPTDHTQDVRVSFGALPNLDASGLVFGDFRLQSSAIEAIKKRSIYNQLENQFFSAKPDSVLLGDPVDPFDGGIPNTIYLDDYTRFPTFQETLVEVFNLAGYRNSSSGSDYIRIAQDFEKYTEEANSYPAIVLFDGVYIPDHEKIKDFDARKIESISTVSDQFVMAGKDYQGIMSVKTIKGDYFETYSPAYGINVPIKKPIPQKSYFEQRYGAEEIDQNNIPDYRRILLWEPQVEISDEDLQFEFYTSDLTGEFEVVLDGFTSYGKPIYVYEVFTVKANGSAQN</sequence>
<dbReference type="KEGG" id="fld:ABNE31_13720"/>
<accession>A0AAU7MWA4</accession>
<dbReference type="RefSeq" id="WP_349351545.1">
    <property type="nucleotide sequence ID" value="NZ_CP157804.1"/>
</dbReference>
<reference evidence="1" key="1">
    <citation type="submission" date="2024-05" db="EMBL/GenBank/DDBJ databases">
        <title>Draft Genome Sequences of Flagellimonas sp. MMG031 and Marinobacter sp. MMG032 Isolated from the dinoflagellate Symbiodinium pilosum.</title>
        <authorList>
            <person name="Shikuma N.J."/>
            <person name="Farrell M.V."/>
        </authorList>
    </citation>
    <scope>NUCLEOTIDE SEQUENCE</scope>
    <source>
        <strain evidence="1">MMG031</strain>
    </source>
</reference>
<evidence type="ECO:0008006" key="2">
    <source>
        <dbReference type="Google" id="ProtNLM"/>
    </source>
</evidence>
<dbReference type="SUPFAM" id="SSF49464">
    <property type="entry name" value="Carboxypeptidase regulatory domain-like"/>
    <property type="match status" value="1"/>
</dbReference>
<proteinExistence type="predicted"/>